<dbReference type="RefSeq" id="WP_135836649.1">
    <property type="nucleotide sequence ID" value="NZ_SRPE01000012.1"/>
</dbReference>
<feature type="signal peptide" evidence="1">
    <location>
        <begin position="1"/>
        <end position="17"/>
    </location>
</feature>
<dbReference type="SUPFAM" id="SSF56935">
    <property type="entry name" value="Porins"/>
    <property type="match status" value="1"/>
</dbReference>
<protein>
    <recommendedName>
        <fullName evidence="2">Outer membrane protein beta-barrel domain-containing protein</fullName>
    </recommendedName>
</protein>
<evidence type="ECO:0000313" key="3">
    <source>
        <dbReference type="EMBL" id="TGN23092.1"/>
    </source>
</evidence>
<dbReference type="Pfam" id="PF14905">
    <property type="entry name" value="OMP_b-brl_3"/>
    <property type="match status" value="1"/>
</dbReference>
<sequence>MKFLQLILILISSFAFAQEKYSITGNISSENESKTIHAKVILYDEFQNVIQTIEIENSEFNFENLAPKIYSISVIYDNKIQDEEPFYLNENKIFHLNIYETVQDETLQIDEVIINGKKETFKIENGNYNIDVTNSNFNKLATTKELFSKLPNVMLGADQETLTIIGKGNPLLYLDDQQVDFSTISSLAIEDIKSIEIIKNPSAKYEANGKSVIKISLRKSKKEGLKLTLQETLSFKRKFNNYFNSTFQIRQNKSEFKLSASYNQLNPWEGNGFDYRIKDKNIQSNYFIKSQTKRPHFLVNTSFFQELNESGDYLSFAINSNFRKDKGLIDTKTKYSENNENQSILTLNDNENHRNFVNTLMNYNKNIKSIDASILTGLQYTIYNTGTTYDFYNKINENDVEYNQSRYQKYRLKVFAGKFDVEKKFESDQKIEVGGRFTHAKSETTNQTFFPQRSSEEFLYNFKELNLSAYLQYTKNYEKWNYKIGLRTETTNSKGFDEIKQLSDIDKKYIDWFPNAEINYTFENKNALTIYYKRTIDRPNYSNLSSGNLYGSPYIEYSGNFNILPTYTDMFSANYSLKKWNMNVTYYQSKNPMSYTLIYDDVRNISTFTTVNFEKEKNISVGLDVPFEYKIWSTQISLAMIYSKILDEKALLKKSVPYIYLYSNHNFKLGKDFNFMVDGYWLSKRIEGIYDRNSQVIVNLGLTKSYKNFDFSIRFNDLLKQMKFSETLKYDKISSKNLFLVDYQELSIGIKYNFGRLNKTILKENKVNEEENRIR</sequence>
<proteinExistence type="predicted"/>
<reference evidence="3 4" key="1">
    <citation type="submission" date="2019-03" db="EMBL/GenBank/DDBJ databases">
        <title>Empedobacter tilapiae sp. nov., isolated from an intestine of Nile tilapia Oreochromis niloticus.</title>
        <authorList>
            <person name="Kim Y.-O."/>
            <person name="Yoon J.-H."/>
        </authorList>
    </citation>
    <scope>NUCLEOTIDE SEQUENCE [LARGE SCALE GENOMIC DNA]</scope>
    <source>
        <strain evidence="3 4">MRS2</strain>
    </source>
</reference>
<feature type="chain" id="PRO_5021330745" description="Outer membrane protein beta-barrel domain-containing protein" evidence="1">
    <location>
        <begin position="18"/>
        <end position="775"/>
    </location>
</feature>
<evidence type="ECO:0000256" key="1">
    <source>
        <dbReference type="SAM" id="SignalP"/>
    </source>
</evidence>
<gene>
    <name evidence="3" type="ORF">E4J94_15225</name>
</gene>
<accession>A0A4Z1BFC6</accession>
<dbReference type="Proteomes" id="UP000297998">
    <property type="component" value="Unassembled WGS sequence"/>
</dbReference>
<comment type="caution">
    <text evidence="3">The sequence shown here is derived from an EMBL/GenBank/DDBJ whole genome shotgun (WGS) entry which is preliminary data.</text>
</comment>
<evidence type="ECO:0000259" key="2">
    <source>
        <dbReference type="Pfam" id="PF14905"/>
    </source>
</evidence>
<dbReference type="OrthoDB" id="8764943at2"/>
<name>A0A4Z1BFC6_9FLAO</name>
<dbReference type="EMBL" id="SRPE01000012">
    <property type="protein sequence ID" value="TGN23092.1"/>
    <property type="molecule type" value="Genomic_DNA"/>
</dbReference>
<organism evidence="3 4">
    <name type="scientific">Empedobacter tilapiae</name>
    <dbReference type="NCBI Taxonomy" id="2491114"/>
    <lineage>
        <taxon>Bacteria</taxon>
        <taxon>Pseudomonadati</taxon>
        <taxon>Bacteroidota</taxon>
        <taxon>Flavobacteriia</taxon>
        <taxon>Flavobacteriales</taxon>
        <taxon>Weeksellaceae</taxon>
        <taxon>Empedobacter</taxon>
    </lineage>
</organism>
<keyword evidence="1" id="KW-0732">Signal</keyword>
<feature type="domain" description="Outer membrane protein beta-barrel" evidence="2">
    <location>
        <begin position="402"/>
        <end position="752"/>
    </location>
</feature>
<evidence type="ECO:0000313" key="4">
    <source>
        <dbReference type="Proteomes" id="UP000297998"/>
    </source>
</evidence>
<dbReference type="AlphaFoldDB" id="A0A4Z1BFC6"/>
<dbReference type="InterPro" id="IPR041700">
    <property type="entry name" value="OMP_b-brl_3"/>
</dbReference>
<keyword evidence="4" id="KW-1185">Reference proteome</keyword>